<organism evidence="2 3">
    <name type="scientific">Candidatus Thiodictyon syntrophicum</name>
    <dbReference type="NCBI Taxonomy" id="1166950"/>
    <lineage>
        <taxon>Bacteria</taxon>
        <taxon>Pseudomonadati</taxon>
        <taxon>Pseudomonadota</taxon>
        <taxon>Gammaproteobacteria</taxon>
        <taxon>Chromatiales</taxon>
        <taxon>Chromatiaceae</taxon>
        <taxon>Thiodictyon</taxon>
    </lineage>
</organism>
<dbReference type="OrthoDB" id="6188167at2"/>
<dbReference type="Proteomes" id="UP000232638">
    <property type="component" value="Chromosome"/>
</dbReference>
<dbReference type="AlphaFoldDB" id="A0A2K8UG98"/>
<feature type="region of interest" description="Disordered" evidence="1">
    <location>
        <begin position="632"/>
        <end position="654"/>
    </location>
</feature>
<sequence>MPDRNSPNMLPFAARDTGPDGTIPADALLLLAGCRDRLAHGVAKALAENLGAVADDLLGMADRATSLEQQQRYFAAMEFLTSRGQDFLERFRGGLCEHFDVGLAALRRGRPYDAPGTPLDQHPVNADAFKRDLVLGKLAARAVCHCAEQLTALDRRLAALLASARVDEDDNPLYPRALFAAMLRAFEALGVSQTLALTILEAFERQTQTALAAIYAGLNRHLVDHGSAPALPNGSRCVQCGEPGDRLAGPSAGASGSPCTGGSADPLPGVPVLDPAAADLAGLPAQARFEDLVFGQLARAIAAATRTPRGRRAVRPGSDPNPAPTLGLAQLMAALTALQRGRGDPHHLPGMGAAALAAGPGTVLQQLRATALAAGSHPVDALTIDIVALLFDAIFADPDLPATLRAEVARLQIPVLKAALLDKAFFSNKRHPARRLLDLIASAGLGRHEADAPRLMTSIQAIVSEVVAGFETSIDIFAAQAQQLEDFLADEEARARTRTTVVVDKLAQRDRRDLAQARVTTEIEARLKVPGMPALVGEFLDRHWRSVLEETYVRHGDEAQPWQQALAAMDDLLWSVAPKYGAAERNRLLTSLPDLLSRLRVPLEAAGLQAVWDPFFGQLIRLHMGALHKDSPAATYRESPNPEPVTAPPPAAAERPGLRAVDLVEAAHCIEYHPAAQGAGPTNWEPLADRELRLARSLELGTWVEFESFLGTRKTLRLSWISQLRGVYLFTNRQGENAMTLAPASLAEHLRKGTARVLNQAPLTDRAVAHLLAGSASAAATL</sequence>
<evidence type="ECO:0000313" key="3">
    <source>
        <dbReference type="Proteomes" id="UP000232638"/>
    </source>
</evidence>
<feature type="compositionally biased region" description="Pro residues" evidence="1">
    <location>
        <begin position="641"/>
        <end position="651"/>
    </location>
</feature>
<dbReference type="Pfam" id="PF07793">
    <property type="entry name" value="DUF1631"/>
    <property type="match status" value="1"/>
</dbReference>
<evidence type="ECO:0000256" key="1">
    <source>
        <dbReference type="SAM" id="MobiDB-lite"/>
    </source>
</evidence>
<dbReference type="InterPro" id="IPR012434">
    <property type="entry name" value="DUF1631"/>
</dbReference>
<proteinExistence type="predicted"/>
<dbReference type="KEGG" id="tsy:THSYN_28880"/>
<keyword evidence="3" id="KW-1185">Reference proteome</keyword>
<gene>
    <name evidence="2" type="ORF">THSYN_28880</name>
</gene>
<accession>A0A2K8UG98</accession>
<protein>
    <recommendedName>
        <fullName evidence="4">Thymidine phosphorylase</fullName>
    </recommendedName>
</protein>
<name>A0A2K8UG98_9GAMM</name>
<evidence type="ECO:0000313" key="2">
    <source>
        <dbReference type="EMBL" id="AUB84552.1"/>
    </source>
</evidence>
<dbReference type="EMBL" id="CP020370">
    <property type="protein sequence ID" value="AUB84552.1"/>
    <property type="molecule type" value="Genomic_DNA"/>
</dbReference>
<evidence type="ECO:0008006" key="4">
    <source>
        <dbReference type="Google" id="ProtNLM"/>
    </source>
</evidence>
<reference evidence="2 3" key="1">
    <citation type="submission" date="2017-03" db="EMBL/GenBank/DDBJ databases">
        <title>Complete genome sequence of Candidatus 'Thiodictyon syntrophicum' sp. nov. strain Cad16T, a photolithoautotroph purple sulfur bacterium isolated from an alpine meromictic lake.</title>
        <authorList>
            <person name="Luedin S.M."/>
            <person name="Pothier J.F."/>
            <person name="Danza F."/>
            <person name="Storelli N."/>
            <person name="Wittwer M."/>
            <person name="Tonolla M."/>
        </authorList>
    </citation>
    <scope>NUCLEOTIDE SEQUENCE [LARGE SCALE GENOMIC DNA]</scope>
    <source>
        <strain evidence="2 3">Cad16T</strain>
    </source>
</reference>